<evidence type="ECO:0000313" key="1">
    <source>
        <dbReference type="EMBL" id="KAJ1889980.1"/>
    </source>
</evidence>
<name>A0ACC1IE60_9FUNG</name>
<sequence length="285" mass="31037">LRHYGLALDHYTHFTSPIRRYADVVVHRQLLAALGQAVEPEAPQCEWTARTALLLNERNRMSKLAQRDSTELFQALYVKAHLQGTVVRGVVSEVRENGLVVFVPSLGLRAPVRLRDREQIKVPLSLLTGKVEDADVFIDRCKELNPEPTRLSVVLGPEPGPGNTRGGRTVVFGVFDRVSVLLRVLESGRRRPQVYLTLMANEGMPRTWDKPVRKPEPLAATASVSASVVALKGAKGADQQRSLPPPPSSSTPAAAAAAVAAIPLPPAAYYSVLEKFAAMSILETS</sequence>
<keyword evidence="2" id="KW-1185">Reference proteome</keyword>
<feature type="non-terminal residue" evidence="1">
    <location>
        <position position="285"/>
    </location>
</feature>
<gene>
    <name evidence="1" type="ORF">LPJ66_007738</name>
</gene>
<evidence type="ECO:0000313" key="2">
    <source>
        <dbReference type="Proteomes" id="UP001150581"/>
    </source>
</evidence>
<feature type="non-terminal residue" evidence="1">
    <location>
        <position position="1"/>
    </location>
</feature>
<dbReference type="Proteomes" id="UP001150581">
    <property type="component" value="Unassembled WGS sequence"/>
</dbReference>
<reference evidence="1" key="1">
    <citation type="submission" date="2022-07" db="EMBL/GenBank/DDBJ databases">
        <title>Phylogenomic reconstructions and comparative analyses of Kickxellomycotina fungi.</title>
        <authorList>
            <person name="Reynolds N.K."/>
            <person name="Stajich J.E."/>
            <person name="Barry K."/>
            <person name="Grigoriev I.V."/>
            <person name="Crous P."/>
            <person name="Smith M.E."/>
        </authorList>
    </citation>
    <scope>NUCLEOTIDE SEQUENCE</scope>
    <source>
        <strain evidence="1">Benny 63K</strain>
    </source>
</reference>
<protein>
    <submittedName>
        <fullName evidence="1">Uncharacterized protein</fullName>
    </submittedName>
</protein>
<dbReference type="EMBL" id="JANBPG010001434">
    <property type="protein sequence ID" value="KAJ1889980.1"/>
    <property type="molecule type" value="Genomic_DNA"/>
</dbReference>
<proteinExistence type="predicted"/>
<comment type="caution">
    <text evidence="1">The sequence shown here is derived from an EMBL/GenBank/DDBJ whole genome shotgun (WGS) entry which is preliminary data.</text>
</comment>
<organism evidence="1 2">
    <name type="scientific">Kickxella alabastrina</name>
    <dbReference type="NCBI Taxonomy" id="61397"/>
    <lineage>
        <taxon>Eukaryota</taxon>
        <taxon>Fungi</taxon>
        <taxon>Fungi incertae sedis</taxon>
        <taxon>Zoopagomycota</taxon>
        <taxon>Kickxellomycotina</taxon>
        <taxon>Kickxellomycetes</taxon>
        <taxon>Kickxellales</taxon>
        <taxon>Kickxellaceae</taxon>
        <taxon>Kickxella</taxon>
    </lineage>
</organism>
<accession>A0ACC1IE60</accession>